<comment type="caution">
    <text evidence="8">The sequence shown here is derived from an EMBL/GenBank/DDBJ whole genome shotgun (WGS) entry which is preliminary data.</text>
</comment>
<dbReference type="InterPro" id="IPR012001">
    <property type="entry name" value="Thiamin_PyroP_enz_TPP-bd_dom"/>
</dbReference>
<dbReference type="AlphaFoldDB" id="A0A853FEA9"/>
<dbReference type="Pfam" id="PF00205">
    <property type="entry name" value="TPP_enzyme_M"/>
    <property type="match status" value="1"/>
</dbReference>
<organism evidence="8 9">
    <name type="scientific">Allopusillimonas soli</name>
    <dbReference type="NCBI Taxonomy" id="659016"/>
    <lineage>
        <taxon>Bacteria</taxon>
        <taxon>Pseudomonadati</taxon>
        <taxon>Pseudomonadota</taxon>
        <taxon>Betaproteobacteria</taxon>
        <taxon>Burkholderiales</taxon>
        <taxon>Alcaligenaceae</taxon>
        <taxon>Allopusillimonas</taxon>
    </lineage>
</organism>
<dbReference type="Gene3D" id="3.40.50.970">
    <property type="match status" value="2"/>
</dbReference>
<dbReference type="InterPro" id="IPR045229">
    <property type="entry name" value="TPP_enz"/>
</dbReference>
<feature type="domain" description="Thiamine pyrophosphate enzyme TPP-binding" evidence="6">
    <location>
        <begin position="393"/>
        <end position="543"/>
    </location>
</feature>
<feature type="domain" description="Thiamine pyrophosphate enzyme central" evidence="5">
    <location>
        <begin position="198"/>
        <end position="333"/>
    </location>
</feature>
<dbReference type="GO" id="GO:0009097">
    <property type="term" value="P:isoleucine biosynthetic process"/>
    <property type="evidence" value="ECO:0007669"/>
    <property type="project" value="TreeGrafter"/>
</dbReference>
<dbReference type="GO" id="GO:0003984">
    <property type="term" value="F:acetolactate synthase activity"/>
    <property type="evidence" value="ECO:0007669"/>
    <property type="project" value="TreeGrafter"/>
</dbReference>
<comment type="cofactor">
    <cofactor evidence="1">
        <name>thiamine diphosphate</name>
        <dbReference type="ChEBI" id="CHEBI:58937"/>
    </cofactor>
</comment>
<dbReference type="Proteomes" id="UP000580517">
    <property type="component" value="Unassembled WGS sequence"/>
</dbReference>
<reference evidence="8 9" key="1">
    <citation type="submission" date="2020-07" db="EMBL/GenBank/DDBJ databases">
        <title>Taxonomic revisions and descriptions of new bacterial species based on genomic comparisons in the high-G+C-content subgroup of the family Alcaligenaceae.</title>
        <authorList>
            <person name="Szabo A."/>
            <person name="Felfoldi T."/>
        </authorList>
    </citation>
    <scope>NUCLEOTIDE SEQUENCE [LARGE SCALE GENOMIC DNA]</scope>
    <source>
        <strain evidence="8 9">DSM 25264</strain>
    </source>
</reference>
<dbReference type="GO" id="GO:0000287">
    <property type="term" value="F:magnesium ion binding"/>
    <property type="evidence" value="ECO:0007669"/>
    <property type="project" value="InterPro"/>
</dbReference>
<evidence type="ECO:0000313" key="8">
    <source>
        <dbReference type="EMBL" id="NYT36841.1"/>
    </source>
</evidence>
<dbReference type="InterPro" id="IPR029035">
    <property type="entry name" value="DHS-like_NAD/FAD-binding_dom"/>
</dbReference>
<dbReference type="Pfam" id="PF02775">
    <property type="entry name" value="TPP_enzyme_C"/>
    <property type="match status" value="1"/>
</dbReference>
<evidence type="ECO:0000256" key="4">
    <source>
        <dbReference type="RuleBase" id="RU362132"/>
    </source>
</evidence>
<dbReference type="GO" id="GO:0009099">
    <property type="term" value="P:L-valine biosynthetic process"/>
    <property type="evidence" value="ECO:0007669"/>
    <property type="project" value="TreeGrafter"/>
</dbReference>
<evidence type="ECO:0000256" key="2">
    <source>
        <dbReference type="ARBA" id="ARBA00007812"/>
    </source>
</evidence>
<dbReference type="InterPro" id="IPR011766">
    <property type="entry name" value="TPP_enzyme_TPP-bd"/>
</dbReference>
<evidence type="ECO:0000256" key="1">
    <source>
        <dbReference type="ARBA" id="ARBA00001964"/>
    </source>
</evidence>
<dbReference type="SUPFAM" id="SSF52518">
    <property type="entry name" value="Thiamin diphosphate-binding fold (THDP-binding)"/>
    <property type="match status" value="2"/>
</dbReference>
<dbReference type="PANTHER" id="PTHR18968:SF13">
    <property type="entry name" value="ACETOLACTATE SYNTHASE CATALYTIC SUBUNIT, MITOCHONDRIAL"/>
    <property type="match status" value="1"/>
</dbReference>
<dbReference type="InterPro" id="IPR029061">
    <property type="entry name" value="THDP-binding"/>
</dbReference>
<accession>A0A853FEA9</accession>
<comment type="similarity">
    <text evidence="2 4">Belongs to the TPP enzyme family.</text>
</comment>
<sequence>MEKLISGGRFISETLVAHKVDHVFFMDAILRQALVEMEDLGIRRILAHSEKGAAYMADGYARIARRPAVCMSQSVGASNLAAGLQDAYLGQSSVIALTGRQTATMQYRNAYQEIPHEPFFNALTKRSSKVEAPEQLSLLLRQAFRDATTGQPGPVHLDIAGHTGDIIGSAKHNYGTVSTPNEFSQFPALRSPGHPDLITKAAKLIEASERPVIVADIGVTVSNAEATVLEFAEQLSIPIVSSLDAKSTLTESHPLNAGIVGTYSRDCANQVVSAADLVIFAGSNVGDQVSNNWTLPCEGTQIIQIYCDPAELGRNYQNTVGIPGDVRLIFEQLTAVMAPTSRTQWLAQVAQYVTAWKDAVAPLRNSDAVPIRPERLCKELSDCLPADAILISDTGYSSQWSGTLVYMEHQKQRYYRAAGSLGWGFPASLGAKCARPDLPVICFTGDGGFMYHMLELETALRWKFNTITVVNNNSCLAQGARAIDQAYKGRTGNSAEIHNYLPTNFAAIANEMGCMGLRVEHPGQFPDAFANALSADVPVVLDVVTDPDALAPLPWSPST</sequence>
<name>A0A853FEA9_9BURK</name>
<dbReference type="GO" id="GO:0005948">
    <property type="term" value="C:acetolactate synthase complex"/>
    <property type="evidence" value="ECO:0007669"/>
    <property type="project" value="TreeGrafter"/>
</dbReference>
<evidence type="ECO:0000259" key="5">
    <source>
        <dbReference type="Pfam" id="PF00205"/>
    </source>
</evidence>
<dbReference type="PROSITE" id="PS00187">
    <property type="entry name" value="TPP_ENZYMES"/>
    <property type="match status" value="1"/>
</dbReference>
<keyword evidence="3 4" id="KW-0786">Thiamine pyrophosphate</keyword>
<dbReference type="OrthoDB" id="2254214at2"/>
<proteinExistence type="inferred from homology"/>
<dbReference type="GO" id="GO:0050660">
    <property type="term" value="F:flavin adenine dinucleotide binding"/>
    <property type="evidence" value="ECO:0007669"/>
    <property type="project" value="TreeGrafter"/>
</dbReference>
<evidence type="ECO:0000259" key="6">
    <source>
        <dbReference type="Pfam" id="PF02775"/>
    </source>
</evidence>
<protein>
    <submittedName>
        <fullName evidence="8">Thiamine pyrophosphate-binding protein</fullName>
    </submittedName>
</protein>
<dbReference type="InterPro" id="IPR000399">
    <property type="entry name" value="TPP-bd_CS"/>
</dbReference>
<dbReference type="GO" id="GO:0030976">
    <property type="term" value="F:thiamine pyrophosphate binding"/>
    <property type="evidence" value="ECO:0007669"/>
    <property type="project" value="InterPro"/>
</dbReference>
<evidence type="ECO:0000259" key="7">
    <source>
        <dbReference type="Pfam" id="PF02776"/>
    </source>
</evidence>
<dbReference type="EMBL" id="JACCEW010000002">
    <property type="protein sequence ID" value="NYT36841.1"/>
    <property type="molecule type" value="Genomic_DNA"/>
</dbReference>
<dbReference type="RefSeq" id="WP_129968770.1">
    <property type="nucleotide sequence ID" value="NZ_JACCEW010000002.1"/>
</dbReference>
<evidence type="ECO:0000256" key="3">
    <source>
        <dbReference type="ARBA" id="ARBA00023052"/>
    </source>
</evidence>
<dbReference type="Pfam" id="PF02776">
    <property type="entry name" value="TPP_enzyme_N"/>
    <property type="match status" value="1"/>
</dbReference>
<feature type="domain" description="Thiamine pyrophosphate enzyme N-terminal TPP-binding" evidence="7">
    <location>
        <begin position="6"/>
        <end position="114"/>
    </location>
</feature>
<keyword evidence="9" id="KW-1185">Reference proteome</keyword>
<dbReference type="CDD" id="cd07035">
    <property type="entry name" value="TPP_PYR_POX_like"/>
    <property type="match status" value="1"/>
</dbReference>
<gene>
    <name evidence="8" type="ORF">H0A68_08145</name>
</gene>
<dbReference type="SUPFAM" id="SSF52467">
    <property type="entry name" value="DHS-like NAD/FAD-binding domain"/>
    <property type="match status" value="1"/>
</dbReference>
<dbReference type="PANTHER" id="PTHR18968">
    <property type="entry name" value="THIAMINE PYROPHOSPHATE ENZYMES"/>
    <property type="match status" value="1"/>
</dbReference>
<dbReference type="Gene3D" id="3.40.50.1220">
    <property type="entry name" value="TPP-binding domain"/>
    <property type="match status" value="1"/>
</dbReference>
<dbReference type="InterPro" id="IPR012000">
    <property type="entry name" value="Thiamin_PyroP_enz_cen_dom"/>
</dbReference>
<evidence type="ECO:0000313" key="9">
    <source>
        <dbReference type="Proteomes" id="UP000580517"/>
    </source>
</evidence>
<dbReference type="CDD" id="cd00568">
    <property type="entry name" value="TPP_enzymes"/>
    <property type="match status" value="1"/>
</dbReference>